<keyword evidence="3" id="KW-1185">Reference proteome</keyword>
<evidence type="ECO:0000256" key="1">
    <source>
        <dbReference type="SAM" id="SignalP"/>
    </source>
</evidence>
<reference evidence="2" key="1">
    <citation type="submission" date="2022-10" db="EMBL/GenBank/DDBJ databases">
        <title>Completed Genome Sequence of two octocoral isolated bacterium, Endozoicomonas euniceicola EF212T and Endozoicomonas gorgoniicola PS125T.</title>
        <authorList>
            <person name="Chiou Y.-J."/>
            <person name="Chen Y.-H."/>
        </authorList>
    </citation>
    <scope>NUCLEOTIDE SEQUENCE</scope>
    <source>
        <strain evidence="2">EF212</strain>
    </source>
</reference>
<feature type="chain" id="PRO_5047430108" evidence="1">
    <location>
        <begin position="18"/>
        <end position="289"/>
    </location>
</feature>
<sequence length="289" mass="33525">MFFLFLLLLLFPSPASTGERWFDRHSEGWFWYERIPEPETVEGDQSMTLSPVLPASLSTQWIRKNIGNYLDRAIDEPTKEHVSQYLYLDRFVKEKAERFARVGKQVIESDPMLDENVRRPISPAAAKISDDMVQYAREQVLRKIAKVSGVVFYYQGRYKLCQLQAQTLMALSQQYGFKLISFSTDGELISDLPDSRIDWKPPQALNIQAYPALFLMKPPDEIIQLRQGVSSYIDLHNRIVDSAHEAQWISEQEYRSTLIIREVWNDSTTNPTDSVLNRLRNIIQPKFSG</sequence>
<dbReference type="InterPro" id="IPR039555">
    <property type="entry name" value="TraF/TrbB"/>
</dbReference>
<dbReference type="Proteomes" id="UP001163255">
    <property type="component" value="Chromosome"/>
</dbReference>
<proteinExistence type="predicted"/>
<feature type="signal peptide" evidence="1">
    <location>
        <begin position="1"/>
        <end position="17"/>
    </location>
</feature>
<keyword evidence="1" id="KW-0732">Signal</keyword>
<organism evidence="2 3">
    <name type="scientific">Endozoicomonas euniceicola</name>
    <dbReference type="NCBI Taxonomy" id="1234143"/>
    <lineage>
        <taxon>Bacteria</taxon>
        <taxon>Pseudomonadati</taxon>
        <taxon>Pseudomonadota</taxon>
        <taxon>Gammaproteobacteria</taxon>
        <taxon>Oceanospirillales</taxon>
        <taxon>Endozoicomonadaceae</taxon>
        <taxon>Endozoicomonas</taxon>
    </lineage>
</organism>
<dbReference type="Pfam" id="PF13728">
    <property type="entry name" value="TraF"/>
    <property type="match status" value="1"/>
</dbReference>
<accession>A0ABY6GSY8</accession>
<name>A0ABY6GSY8_9GAMM</name>
<dbReference type="RefSeq" id="WP_262598096.1">
    <property type="nucleotide sequence ID" value="NZ_CP103300.1"/>
</dbReference>
<dbReference type="EMBL" id="CP103300">
    <property type="protein sequence ID" value="UYM15877.1"/>
    <property type="molecule type" value="Genomic_DNA"/>
</dbReference>
<evidence type="ECO:0000313" key="2">
    <source>
        <dbReference type="EMBL" id="UYM15877.1"/>
    </source>
</evidence>
<gene>
    <name evidence="2" type="primary">traF</name>
    <name evidence="2" type="ORF">NX720_24165</name>
</gene>
<protein>
    <submittedName>
        <fullName evidence="2">Conjugal transfer protein TraF</fullName>
    </submittedName>
</protein>
<evidence type="ECO:0000313" key="3">
    <source>
        <dbReference type="Proteomes" id="UP001163255"/>
    </source>
</evidence>